<evidence type="ECO:0000313" key="2">
    <source>
        <dbReference type="EMBL" id="KZB85984.1"/>
    </source>
</evidence>
<dbReference type="Proteomes" id="UP000076321">
    <property type="component" value="Unassembled WGS sequence"/>
</dbReference>
<dbReference type="Proteomes" id="UP000186883">
    <property type="component" value="Unassembled WGS sequence"/>
</dbReference>
<proteinExistence type="predicted"/>
<dbReference type="PRINTS" id="PR00412">
    <property type="entry name" value="EPOXHYDRLASE"/>
</dbReference>
<reference evidence="2 4" key="1">
    <citation type="submission" date="2015-12" db="EMBL/GenBank/DDBJ databases">
        <title>Amycolatopsis regifaucium genome sequencing and assembly.</title>
        <authorList>
            <person name="Mayilraj S."/>
        </authorList>
    </citation>
    <scope>NUCLEOTIDE SEQUENCE [LARGE SCALE GENOMIC DNA]</scope>
    <source>
        <strain evidence="2 4">GY080</strain>
    </source>
</reference>
<organism evidence="2 4">
    <name type="scientific">Amycolatopsis regifaucium</name>
    <dbReference type="NCBI Taxonomy" id="546365"/>
    <lineage>
        <taxon>Bacteria</taxon>
        <taxon>Bacillati</taxon>
        <taxon>Actinomycetota</taxon>
        <taxon>Actinomycetes</taxon>
        <taxon>Pseudonocardiales</taxon>
        <taxon>Pseudonocardiaceae</taxon>
        <taxon>Amycolatopsis</taxon>
    </lineage>
</organism>
<protein>
    <recommendedName>
        <fullName evidence="1">AB hydrolase-1 domain-containing protein</fullName>
    </recommendedName>
</protein>
<keyword evidence="5" id="KW-1185">Reference proteome</keyword>
<evidence type="ECO:0000313" key="4">
    <source>
        <dbReference type="Proteomes" id="UP000076321"/>
    </source>
</evidence>
<dbReference type="Gene3D" id="3.40.50.1820">
    <property type="entry name" value="alpha/beta hydrolase"/>
    <property type="match status" value="1"/>
</dbReference>
<evidence type="ECO:0000313" key="3">
    <source>
        <dbReference type="EMBL" id="OKA04874.1"/>
    </source>
</evidence>
<dbReference type="InterPro" id="IPR000639">
    <property type="entry name" value="Epox_hydrolase-like"/>
</dbReference>
<dbReference type="InterPro" id="IPR029058">
    <property type="entry name" value="AB_hydrolase_fold"/>
</dbReference>
<sequence>MRLPALRVAYYGLIVGFSLVVAGEPVHVSSLRTMWSGVAALRRKENSMTTSVVEQAREIEEHWTDVDGTATRYLAAGTGPVVLLLPGQGAVSEEWYDVIQGLASHYRVIAVDFPGYGYTEPIAEASVPALAAFVWRFARVIGLQRLVLVGHSLGGAVAVHVALEQPSRVSALVLVDSAGLGRTVNPYTILQSVTPLGDLTPLLVPVLPLGPRLLVTAVALVGSCRPWRIHAAWWASQTRVTSTPVALETSLRLQRSTIGLFGQRGPLLRRLRELPMPTLVVWGVQDRQVPFWHGIAARRKLRHGRLTLVTCASHLLPSEAPGKLVRAVRRFLADAGGDQAPGEMLS</sequence>
<feature type="domain" description="AB hydrolase-1" evidence="1">
    <location>
        <begin position="80"/>
        <end position="225"/>
    </location>
</feature>
<gene>
    <name evidence="3" type="ORF">ATP06_0227720</name>
    <name evidence="2" type="ORF">AVL48_27665</name>
</gene>
<name>A0A154MNV5_9PSEU</name>
<dbReference type="PANTHER" id="PTHR43798">
    <property type="entry name" value="MONOACYLGLYCEROL LIPASE"/>
    <property type="match status" value="1"/>
</dbReference>
<dbReference type="AlphaFoldDB" id="A0A154MNV5"/>
<dbReference type="GO" id="GO:0016020">
    <property type="term" value="C:membrane"/>
    <property type="evidence" value="ECO:0007669"/>
    <property type="project" value="TreeGrafter"/>
</dbReference>
<reference evidence="3 5" key="2">
    <citation type="submission" date="2016-11" db="EMBL/GenBank/DDBJ databases">
        <title>Genome sequencing of Amycolatopsis regifaucium.</title>
        <authorList>
            <person name="Mayilraj S."/>
            <person name="Kaur N."/>
        </authorList>
    </citation>
    <scope>NUCLEOTIDE SEQUENCE [LARGE SCALE GENOMIC DNA]</scope>
    <source>
        <strain evidence="3 5">GY080</strain>
    </source>
</reference>
<evidence type="ECO:0000259" key="1">
    <source>
        <dbReference type="Pfam" id="PF00561"/>
    </source>
</evidence>
<dbReference type="EMBL" id="LOBU02000019">
    <property type="protein sequence ID" value="OKA04874.1"/>
    <property type="molecule type" value="Genomic_DNA"/>
</dbReference>
<accession>A0A154MNV5</accession>
<dbReference type="EMBL" id="LQCI01000009">
    <property type="protein sequence ID" value="KZB85984.1"/>
    <property type="molecule type" value="Genomic_DNA"/>
</dbReference>
<dbReference type="PRINTS" id="PR00111">
    <property type="entry name" value="ABHYDROLASE"/>
</dbReference>
<dbReference type="SUPFAM" id="SSF53474">
    <property type="entry name" value="alpha/beta-Hydrolases"/>
    <property type="match status" value="1"/>
</dbReference>
<dbReference type="Pfam" id="PF00561">
    <property type="entry name" value="Abhydrolase_1"/>
    <property type="match status" value="1"/>
</dbReference>
<evidence type="ECO:0000313" key="5">
    <source>
        <dbReference type="Proteomes" id="UP000186883"/>
    </source>
</evidence>
<dbReference type="GO" id="GO:0003824">
    <property type="term" value="F:catalytic activity"/>
    <property type="evidence" value="ECO:0007669"/>
    <property type="project" value="InterPro"/>
</dbReference>
<dbReference type="InterPro" id="IPR050266">
    <property type="entry name" value="AB_hydrolase_sf"/>
</dbReference>
<dbReference type="InterPro" id="IPR000073">
    <property type="entry name" value="AB_hydrolase_1"/>
</dbReference>
<comment type="caution">
    <text evidence="2">The sequence shown here is derived from an EMBL/GenBank/DDBJ whole genome shotgun (WGS) entry which is preliminary data.</text>
</comment>
<dbReference type="PANTHER" id="PTHR43798:SF33">
    <property type="entry name" value="HYDROLASE, PUTATIVE (AFU_ORTHOLOGUE AFUA_2G14860)-RELATED"/>
    <property type="match status" value="1"/>
</dbReference>